<organism evidence="2 3">
    <name type="scientific">Zophobas morio</name>
    <dbReference type="NCBI Taxonomy" id="2755281"/>
    <lineage>
        <taxon>Eukaryota</taxon>
        <taxon>Metazoa</taxon>
        <taxon>Ecdysozoa</taxon>
        <taxon>Arthropoda</taxon>
        <taxon>Hexapoda</taxon>
        <taxon>Insecta</taxon>
        <taxon>Pterygota</taxon>
        <taxon>Neoptera</taxon>
        <taxon>Endopterygota</taxon>
        <taxon>Coleoptera</taxon>
        <taxon>Polyphaga</taxon>
        <taxon>Cucujiformia</taxon>
        <taxon>Tenebrionidae</taxon>
        <taxon>Zophobas</taxon>
    </lineage>
</organism>
<dbReference type="Proteomes" id="UP001168821">
    <property type="component" value="Unassembled WGS sequence"/>
</dbReference>
<evidence type="ECO:0000313" key="3">
    <source>
        <dbReference type="Proteomes" id="UP001168821"/>
    </source>
</evidence>
<name>A0AA38HQH4_9CUCU</name>
<evidence type="ECO:0000313" key="2">
    <source>
        <dbReference type="EMBL" id="KAJ3642010.1"/>
    </source>
</evidence>
<feature type="compositionally biased region" description="Polar residues" evidence="1">
    <location>
        <begin position="12"/>
        <end position="47"/>
    </location>
</feature>
<keyword evidence="3" id="KW-1185">Reference proteome</keyword>
<evidence type="ECO:0000256" key="1">
    <source>
        <dbReference type="SAM" id="MobiDB-lite"/>
    </source>
</evidence>
<dbReference type="AlphaFoldDB" id="A0AA38HQH4"/>
<feature type="region of interest" description="Disordered" evidence="1">
    <location>
        <begin position="1"/>
        <end position="52"/>
    </location>
</feature>
<comment type="caution">
    <text evidence="2">The sequence shown here is derived from an EMBL/GenBank/DDBJ whole genome shotgun (WGS) entry which is preliminary data.</text>
</comment>
<sequence length="360" mass="41727">MCSRDLWERDNNQTSLPPIPKSATSLQTQESQQRYPQDPCTPSTSSGKKSRFRFSEAERIKSIKELFNLLCEGDFATEEQLWKNLHFVLCYDSDRFKSCSLRLLKEHMLEQVVKYKKYDSEEATESGKERLHTEWGDAMRTLLTVWYNYESIVNLEAEKKTNKPGSPRKEATMKKNDDVAAAKAIREAALQTIENNSSFSENIIIELADVDDSDNTDYGLHYINSNDAEFQDDTESTNNCPNAPRAKGVKRKHTTQAVKTRNSSTSQGNGVFLYLSDKTRVENELRKEELRLRERQHGDTIKLQQDEIAYKKAKLEFEERKWQQQYEEKQSDNQRNDTIIKLLEAVLNSGVLKKILELIF</sequence>
<protein>
    <submittedName>
        <fullName evidence="2">Uncharacterized protein</fullName>
    </submittedName>
</protein>
<reference evidence="2" key="1">
    <citation type="journal article" date="2023" name="G3 (Bethesda)">
        <title>Whole genome assemblies of Zophobas morio and Tenebrio molitor.</title>
        <authorList>
            <person name="Kaur S."/>
            <person name="Stinson S.A."/>
            <person name="diCenzo G.C."/>
        </authorList>
    </citation>
    <scope>NUCLEOTIDE SEQUENCE</scope>
    <source>
        <strain evidence="2">QUZm001</strain>
    </source>
</reference>
<feature type="region of interest" description="Disordered" evidence="1">
    <location>
        <begin position="230"/>
        <end position="265"/>
    </location>
</feature>
<gene>
    <name evidence="2" type="ORF">Zmor_028475</name>
</gene>
<proteinExistence type="predicted"/>
<accession>A0AA38HQH4</accession>
<dbReference type="EMBL" id="JALNTZ010000009">
    <property type="protein sequence ID" value="KAJ3642010.1"/>
    <property type="molecule type" value="Genomic_DNA"/>
</dbReference>
<feature type="compositionally biased region" description="Basic and acidic residues" evidence="1">
    <location>
        <begin position="1"/>
        <end position="11"/>
    </location>
</feature>
<feature type="compositionally biased region" description="Polar residues" evidence="1">
    <location>
        <begin position="255"/>
        <end position="265"/>
    </location>
</feature>